<comment type="caution">
    <text evidence="10">The sequence shown here is derived from an EMBL/GenBank/DDBJ whole genome shotgun (WGS) entry which is preliminary data.</text>
</comment>
<keyword evidence="7 8" id="KW-0472">Membrane</keyword>
<dbReference type="PANTHER" id="PTHR43357:SF4">
    <property type="entry name" value="INNER MEMBRANE ABC TRANSPORTER PERMEASE PROTEIN YDCV"/>
    <property type="match status" value="1"/>
</dbReference>
<dbReference type="SUPFAM" id="SSF161098">
    <property type="entry name" value="MetI-like"/>
    <property type="match status" value="1"/>
</dbReference>
<keyword evidence="11" id="KW-1185">Reference proteome</keyword>
<evidence type="ECO:0000256" key="3">
    <source>
        <dbReference type="ARBA" id="ARBA00022475"/>
    </source>
</evidence>
<dbReference type="InterPro" id="IPR000515">
    <property type="entry name" value="MetI-like"/>
</dbReference>
<dbReference type="PANTHER" id="PTHR43357">
    <property type="entry name" value="INNER MEMBRANE ABC TRANSPORTER PERMEASE PROTEIN YDCV"/>
    <property type="match status" value="1"/>
</dbReference>
<evidence type="ECO:0000256" key="4">
    <source>
        <dbReference type="ARBA" id="ARBA00022519"/>
    </source>
</evidence>
<feature type="transmembrane region" description="Helical" evidence="8">
    <location>
        <begin position="94"/>
        <end position="112"/>
    </location>
</feature>
<keyword evidence="2 8" id="KW-0813">Transport</keyword>
<keyword evidence="6 8" id="KW-1133">Transmembrane helix</keyword>
<feature type="transmembrane region" description="Helical" evidence="8">
    <location>
        <begin position="45"/>
        <end position="73"/>
    </location>
</feature>
<dbReference type="Gene3D" id="1.10.3720.10">
    <property type="entry name" value="MetI-like"/>
    <property type="match status" value="1"/>
</dbReference>
<dbReference type="AlphaFoldDB" id="A0A844WBS6"/>
<evidence type="ECO:0000259" key="9">
    <source>
        <dbReference type="PROSITE" id="PS50928"/>
    </source>
</evidence>
<organism evidence="10 11">
    <name type="scientific">Pseudooceanicola pacificus</name>
    <dbReference type="NCBI Taxonomy" id="2676438"/>
    <lineage>
        <taxon>Bacteria</taxon>
        <taxon>Pseudomonadati</taxon>
        <taxon>Pseudomonadota</taxon>
        <taxon>Alphaproteobacteria</taxon>
        <taxon>Rhodobacterales</taxon>
        <taxon>Paracoccaceae</taxon>
        <taxon>Pseudooceanicola</taxon>
    </lineage>
</organism>
<evidence type="ECO:0000256" key="6">
    <source>
        <dbReference type="ARBA" id="ARBA00022989"/>
    </source>
</evidence>
<dbReference type="GO" id="GO:0005886">
    <property type="term" value="C:plasma membrane"/>
    <property type="evidence" value="ECO:0007669"/>
    <property type="project" value="UniProtKB-SubCell"/>
</dbReference>
<name>A0A844WBS6_9RHOB</name>
<evidence type="ECO:0000313" key="10">
    <source>
        <dbReference type="EMBL" id="MWB78663.1"/>
    </source>
</evidence>
<dbReference type="Proteomes" id="UP000443843">
    <property type="component" value="Unassembled WGS sequence"/>
</dbReference>
<dbReference type="Pfam" id="PF00528">
    <property type="entry name" value="BPD_transp_1"/>
    <property type="match status" value="1"/>
</dbReference>
<evidence type="ECO:0000313" key="11">
    <source>
        <dbReference type="Proteomes" id="UP000443843"/>
    </source>
</evidence>
<protein>
    <submittedName>
        <fullName evidence="10">ABC transporter permease subunit</fullName>
    </submittedName>
</protein>
<proteinExistence type="inferred from homology"/>
<accession>A0A844WBS6</accession>
<evidence type="ECO:0000256" key="1">
    <source>
        <dbReference type="ARBA" id="ARBA00004429"/>
    </source>
</evidence>
<comment type="similarity">
    <text evidence="8">Belongs to the binding-protein-dependent transport system permease family.</text>
</comment>
<feature type="transmembrane region" description="Helical" evidence="8">
    <location>
        <begin position="174"/>
        <end position="199"/>
    </location>
</feature>
<feature type="transmembrane region" description="Helical" evidence="8">
    <location>
        <begin position="219"/>
        <end position="238"/>
    </location>
</feature>
<sequence length="252" mass="27532">MAIFIFIMAPIMIVVLASFTPRGYLEFPPQGVSLRWYAEVLASPIWLRAFGTSVALAFISATVTTFVCFLAALVTTRRKVPGQSLFELLVQMPLLLPHAALAMAMFSLVLLIGLRGTFPGLVVAHLIIVLPFVYRPIVNGLRQHDISVEEAAMTLGADPATTFRKITLPMIRPALISAFLFSFIVSFDEVTVSVFLIGVDLTTLPVKILSDIQNSASPAIAAVSTMLMCLTLAMVYVINRLVGIRMFVENRA</sequence>
<keyword evidence="4" id="KW-0997">Cell inner membrane</keyword>
<feature type="transmembrane region" description="Helical" evidence="8">
    <location>
        <begin position="5"/>
        <end position="25"/>
    </location>
</feature>
<gene>
    <name evidence="10" type="ORF">GLS40_11550</name>
</gene>
<dbReference type="GO" id="GO:0055085">
    <property type="term" value="P:transmembrane transport"/>
    <property type="evidence" value="ECO:0007669"/>
    <property type="project" value="InterPro"/>
</dbReference>
<feature type="domain" description="ABC transmembrane type-1" evidence="9">
    <location>
        <begin position="50"/>
        <end position="238"/>
    </location>
</feature>
<reference evidence="10 11" key="1">
    <citation type="submission" date="2019-11" db="EMBL/GenBank/DDBJ databases">
        <title>Pseudooceanicola pacifica sp. nov., isolated from deep-sea sediment of the Pacific Ocean.</title>
        <authorList>
            <person name="Lyu L."/>
        </authorList>
    </citation>
    <scope>NUCLEOTIDE SEQUENCE [LARGE SCALE GENOMIC DNA]</scope>
    <source>
        <strain evidence="10 11">216_PA32_1</strain>
    </source>
</reference>
<keyword evidence="5 8" id="KW-0812">Transmembrane</keyword>
<dbReference type="EMBL" id="WNXQ01000006">
    <property type="protein sequence ID" value="MWB78663.1"/>
    <property type="molecule type" value="Genomic_DNA"/>
</dbReference>
<dbReference type="PROSITE" id="PS50928">
    <property type="entry name" value="ABC_TM1"/>
    <property type="match status" value="1"/>
</dbReference>
<evidence type="ECO:0000256" key="8">
    <source>
        <dbReference type="RuleBase" id="RU363032"/>
    </source>
</evidence>
<dbReference type="CDD" id="cd06261">
    <property type="entry name" value="TM_PBP2"/>
    <property type="match status" value="1"/>
</dbReference>
<dbReference type="InterPro" id="IPR035906">
    <property type="entry name" value="MetI-like_sf"/>
</dbReference>
<keyword evidence="3" id="KW-1003">Cell membrane</keyword>
<feature type="transmembrane region" description="Helical" evidence="8">
    <location>
        <begin position="118"/>
        <end position="134"/>
    </location>
</feature>
<evidence type="ECO:0000256" key="7">
    <source>
        <dbReference type="ARBA" id="ARBA00023136"/>
    </source>
</evidence>
<evidence type="ECO:0000256" key="5">
    <source>
        <dbReference type="ARBA" id="ARBA00022692"/>
    </source>
</evidence>
<evidence type="ECO:0000256" key="2">
    <source>
        <dbReference type="ARBA" id="ARBA00022448"/>
    </source>
</evidence>
<comment type="subcellular location">
    <subcellularLocation>
        <location evidence="1">Cell inner membrane</location>
        <topology evidence="1">Multi-pass membrane protein</topology>
    </subcellularLocation>
    <subcellularLocation>
        <location evidence="8">Cell membrane</location>
        <topology evidence="8">Multi-pass membrane protein</topology>
    </subcellularLocation>
</comment>